<dbReference type="OrthoDB" id="7522752at2"/>
<dbReference type="STRING" id="282199.GCA_001049735_00527"/>
<evidence type="ECO:0000313" key="2">
    <source>
        <dbReference type="Proteomes" id="UP000048949"/>
    </source>
</evidence>
<evidence type="ECO:0000313" key="1">
    <source>
        <dbReference type="EMBL" id="CRK74495.1"/>
    </source>
</evidence>
<reference evidence="1 2" key="1">
    <citation type="submission" date="2015-04" db="EMBL/GenBank/DDBJ databases">
        <authorList>
            <person name="Syromyatnikov M.Y."/>
            <person name="Popov V.N."/>
        </authorList>
    </citation>
    <scope>NUCLEOTIDE SEQUENCE [LARGE SCALE GENOMIC DNA]</scope>
    <source>
        <strain evidence="1 2">CECT 5292</strain>
    </source>
</reference>
<evidence type="ECO:0008006" key="3">
    <source>
        <dbReference type="Google" id="ProtNLM"/>
    </source>
</evidence>
<dbReference type="SUPFAM" id="SSF53300">
    <property type="entry name" value="vWA-like"/>
    <property type="match status" value="1"/>
</dbReference>
<sequence length="433" mass="49411">MKNDPDDDSAITSVSIVPYYHTVHVGEDLLDQLNANGGTVSVQNPITNPPGLTSVQSEQQFSSCIEFTPNDFKSTAITPSQKLTRKAHFAYGSSSTRFPNYLQFECQEDRFDTRYAANSRPHIMVHRTEKSQLDAHIDTLTASGNTAIDVGMKWGVALLDPAIQPAVKTLADDTTIPVPSRVNDRPANYWVPSVSANPQDETLKVIVLMTDGVNTTQYGQTTENQYPYINFKNSPAPVWRFKNWSTHEGKRHDRWSVNRNMEWYDQYLIYVPGNSWSNRWYRPGDPNTSWDDQWYSTSEIPWDGIAQMDWVDLLDDFHVDYMAEFFWDEAERYYHSYYGWSTREDPMEDKLKASMITQTNWWQANTNLSEICAAARAKGILIYAIGFEVNTGEGPMRDCATEGDAYYFDVSGREISTAFAAIANHINQLRLVQ</sequence>
<keyword evidence="2" id="KW-1185">Reference proteome</keyword>
<dbReference type="EMBL" id="CVQV01000003">
    <property type="protein sequence ID" value="CRK74495.1"/>
    <property type="molecule type" value="Genomic_DNA"/>
</dbReference>
<dbReference type="Gene3D" id="3.40.50.410">
    <property type="entry name" value="von Willebrand factor, type A domain"/>
    <property type="match status" value="1"/>
</dbReference>
<proteinExistence type="predicted"/>
<dbReference type="Proteomes" id="UP000048949">
    <property type="component" value="Unassembled WGS sequence"/>
</dbReference>
<dbReference type="InterPro" id="IPR036465">
    <property type="entry name" value="vWFA_dom_sf"/>
</dbReference>
<protein>
    <recommendedName>
        <fullName evidence="3">VWFA domain-containing protein</fullName>
    </recommendedName>
</protein>
<accession>A0A0U1NIH4</accession>
<organism evidence="1 2">
    <name type="scientific">Nereida ignava</name>
    <dbReference type="NCBI Taxonomy" id="282199"/>
    <lineage>
        <taxon>Bacteria</taxon>
        <taxon>Pseudomonadati</taxon>
        <taxon>Pseudomonadota</taxon>
        <taxon>Alphaproteobacteria</taxon>
        <taxon>Rhodobacterales</taxon>
        <taxon>Roseobacteraceae</taxon>
        <taxon>Nereida</taxon>
    </lineage>
</organism>
<dbReference type="RefSeq" id="WP_143081927.1">
    <property type="nucleotide sequence ID" value="NZ_CVPC01000003.1"/>
</dbReference>
<gene>
    <name evidence="1" type="ORF">NIG5292_00527</name>
</gene>
<name>A0A0U1NIH4_9RHOB</name>
<dbReference type="AlphaFoldDB" id="A0A0U1NIH4"/>